<evidence type="ECO:0000313" key="2">
    <source>
        <dbReference type="EMBL" id="KAG2581931.1"/>
    </source>
</evidence>
<sequence>MGGCRRHPPLKIHLLGWLTPSPAPENQPLICPIRQRPHHRSTPPAIARHLPLSPIFLISSVFSSISSLPHATSPPRDFLLPGLSSTATSPPPPLPHGAAAVHGAGPRCAAAPWGSCTGSGLRRSEAPSPPWCGGRASTTSASTAARGRWARAARRAGAAGGRGLEADGGLAGGLASSWTGDARLDGPRVRRHARDDAHGRIYTDNALPSCSYPRGFRERRPTEWQQADHTAGYGRNTAWLAVTKTGIRTRARRRTSSTRCPA</sequence>
<dbReference type="Proteomes" id="UP000823388">
    <property type="component" value="Chromosome 6K"/>
</dbReference>
<dbReference type="AlphaFoldDB" id="A0A8T0R869"/>
<keyword evidence="3" id="KW-1185">Reference proteome</keyword>
<dbReference type="EMBL" id="CM029047">
    <property type="protein sequence ID" value="KAG2581931.1"/>
    <property type="molecule type" value="Genomic_DNA"/>
</dbReference>
<evidence type="ECO:0000313" key="3">
    <source>
        <dbReference type="Proteomes" id="UP000823388"/>
    </source>
</evidence>
<organism evidence="2 3">
    <name type="scientific">Panicum virgatum</name>
    <name type="common">Blackwell switchgrass</name>
    <dbReference type="NCBI Taxonomy" id="38727"/>
    <lineage>
        <taxon>Eukaryota</taxon>
        <taxon>Viridiplantae</taxon>
        <taxon>Streptophyta</taxon>
        <taxon>Embryophyta</taxon>
        <taxon>Tracheophyta</taxon>
        <taxon>Spermatophyta</taxon>
        <taxon>Magnoliopsida</taxon>
        <taxon>Liliopsida</taxon>
        <taxon>Poales</taxon>
        <taxon>Poaceae</taxon>
        <taxon>PACMAD clade</taxon>
        <taxon>Panicoideae</taxon>
        <taxon>Panicodae</taxon>
        <taxon>Paniceae</taxon>
        <taxon>Panicinae</taxon>
        <taxon>Panicum</taxon>
        <taxon>Panicum sect. Hiantes</taxon>
    </lineage>
</organism>
<accession>A0A8T0R869</accession>
<feature type="region of interest" description="Disordered" evidence="1">
    <location>
        <begin position="118"/>
        <end position="147"/>
    </location>
</feature>
<comment type="caution">
    <text evidence="2">The sequence shown here is derived from an EMBL/GenBank/DDBJ whole genome shotgun (WGS) entry which is preliminary data.</text>
</comment>
<evidence type="ECO:0000256" key="1">
    <source>
        <dbReference type="SAM" id="MobiDB-lite"/>
    </source>
</evidence>
<feature type="compositionally biased region" description="Low complexity" evidence="1">
    <location>
        <begin position="133"/>
        <end position="147"/>
    </location>
</feature>
<gene>
    <name evidence="2" type="ORF">PVAP13_6KG079535</name>
</gene>
<proteinExistence type="predicted"/>
<reference evidence="2" key="1">
    <citation type="submission" date="2020-05" db="EMBL/GenBank/DDBJ databases">
        <title>WGS assembly of Panicum virgatum.</title>
        <authorList>
            <person name="Lovell J.T."/>
            <person name="Jenkins J."/>
            <person name="Shu S."/>
            <person name="Juenger T.E."/>
            <person name="Schmutz J."/>
        </authorList>
    </citation>
    <scope>NUCLEOTIDE SEQUENCE</scope>
    <source>
        <strain evidence="2">AP13</strain>
    </source>
</reference>
<name>A0A8T0R869_PANVG</name>
<protein>
    <submittedName>
        <fullName evidence="2">Uncharacterized protein</fullName>
    </submittedName>
</protein>